<dbReference type="Proteomes" id="UP000297595">
    <property type="component" value="Unassembled WGS sequence"/>
</dbReference>
<protein>
    <submittedName>
        <fullName evidence="4">Uncharacterized protein</fullName>
    </submittedName>
</protein>
<feature type="compositionally biased region" description="Polar residues" evidence="1">
    <location>
        <begin position="194"/>
        <end position="210"/>
    </location>
</feature>
<dbReference type="AlphaFoldDB" id="A0A7C8PDM4"/>
<feature type="signal peptide" evidence="3">
    <location>
        <begin position="1"/>
        <end position="24"/>
    </location>
</feature>
<feature type="region of interest" description="Disordered" evidence="1">
    <location>
        <begin position="191"/>
        <end position="228"/>
    </location>
</feature>
<keyword evidence="3" id="KW-0732">Signal</keyword>
<evidence type="ECO:0000256" key="1">
    <source>
        <dbReference type="SAM" id="MobiDB-lite"/>
    </source>
</evidence>
<proteinExistence type="predicted"/>
<comment type="caution">
    <text evidence="4">The sequence shown here is derived from an EMBL/GenBank/DDBJ whole genome shotgun (WGS) entry which is preliminary data.</text>
</comment>
<keyword evidence="2" id="KW-0472">Membrane</keyword>
<organism evidence="4 5">
    <name type="scientific">Orbilia oligospora</name>
    <name type="common">Nematode-trapping fungus</name>
    <name type="synonym">Arthrobotrys oligospora</name>
    <dbReference type="NCBI Taxonomy" id="2813651"/>
    <lineage>
        <taxon>Eukaryota</taxon>
        <taxon>Fungi</taxon>
        <taxon>Dikarya</taxon>
        <taxon>Ascomycota</taxon>
        <taxon>Pezizomycotina</taxon>
        <taxon>Orbiliomycetes</taxon>
        <taxon>Orbiliales</taxon>
        <taxon>Orbiliaceae</taxon>
        <taxon>Orbilia</taxon>
    </lineage>
</organism>
<keyword evidence="2" id="KW-1133">Transmembrane helix</keyword>
<feature type="transmembrane region" description="Helical" evidence="2">
    <location>
        <begin position="238"/>
        <end position="258"/>
    </location>
</feature>
<evidence type="ECO:0000256" key="3">
    <source>
        <dbReference type="SAM" id="SignalP"/>
    </source>
</evidence>
<accession>A0A7C8PDM4</accession>
<evidence type="ECO:0000313" key="5">
    <source>
        <dbReference type="Proteomes" id="UP000297595"/>
    </source>
</evidence>
<sequence>MHQAIGPILLPFIFSLPFYTIAQAKVSNTPRCYYPDGRLRDSTDYQPCSNVVGQHSMCCALANRGSGADLCLPNGLCSAFTADGSQTALWRESCTDPTWESPACLKICFAKGKGYNWVKWDAPITVCRDGKICCGNKEDLGGVCCNEGKGIEIAATLQQNTAITPTATSSRPTSSDGSGFVSTATITTLITSSPRQTSTGGPDSSSIAENATSGASAPSATPANQASSLTGMPNTAKIAIGVGIPLLVIAVVLVVFLVRRRSKRLIGNRAPPIYEKNSVGPVEIGTSQMAHELYPTTRGLYNVPAPATPKHHINIHELQ</sequence>
<feature type="chain" id="PRO_5043579717" evidence="3">
    <location>
        <begin position="25"/>
        <end position="319"/>
    </location>
</feature>
<evidence type="ECO:0000313" key="4">
    <source>
        <dbReference type="EMBL" id="TGJ74857.1"/>
    </source>
</evidence>
<name>A0A7C8PDM4_ORBOL</name>
<feature type="compositionally biased region" description="Low complexity" evidence="1">
    <location>
        <begin position="211"/>
        <end position="223"/>
    </location>
</feature>
<keyword evidence="2" id="KW-0812">Transmembrane</keyword>
<evidence type="ECO:0000256" key="2">
    <source>
        <dbReference type="SAM" id="Phobius"/>
    </source>
</evidence>
<reference evidence="4 5" key="1">
    <citation type="submission" date="2019-03" db="EMBL/GenBank/DDBJ databases">
        <title>Nematode-trapping fungi genome.</title>
        <authorList>
            <person name="Vidal-Diez De Ulzurrun G."/>
        </authorList>
    </citation>
    <scope>NUCLEOTIDE SEQUENCE [LARGE SCALE GENOMIC DNA]</scope>
    <source>
        <strain evidence="4 5">TWF154</strain>
    </source>
</reference>
<dbReference type="EMBL" id="SOZJ01000001">
    <property type="protein sequence ID" value="TGJ74857.1"/>
    <property type="molecule type" value="Genomic_DNA"/>
</dbReference>
<gene>
    <name evidence="4" type="ORF">EYR41_001815</name>
</gene>